<protein>
    <submittedName>
        <fullName evidence="3">Mut7-C ubiquitin family protein</fullName>
    </submittedName>
</protein>
<accession>A0A1S2N832</accession>
<reference evidence="3 4" key="1">
    <citation type="submission" date="2014-10" db="EMBL/GenBank/DDBJ databases">
        <authorList>
            <person name="Seo M.-J."/>
            <person name="Seok Y.J."/>
            <person name="Cha I.-T."/>
        </authorList>
    </citation>
    <scope>NUCLEOTIDE SEQUENCE [LARGE SCALE GENOMIC DNA]</scope>
    <source>
        <strain evidence="3 4">NEU</strain>
    </source>
</reference>
<dbReference type="InterPro" id="IPR002782">
    <property type="entry name" value="Mut7-C_RNAse_dom"/>
</dbReference>
<dbReference type="SUPFAM" id="SSF54285">
    <property type="entry name" value="MoaD/ThiS"/>
    <property type="match status" value="1"/>
</dbReference>
<dbReference type="InterPro" id="IPR016155">
    <property type="entry name" value="Mopterin_synth/thiamin_S_b"/>
</dbReference>
<dbReference type="EMBL" id="JRYB01000001">
    <property type="protein sequence ID" value="OIJ41246.1"/>
    <property type="molecule type" value="Genomic_DNA"/>
</dbReference>
<organism evidence="3 4">
    <name type="scientific">Massilia timonae</name>
    <dbReference type="NCBI Taxonomy" id="47229"/>
    <lineage>
        <taxon>Bacteria</taxon>
        <taxon>Pseudomonadati</taxon>
        <taxon>Pseudomonadota</taxon>
        <taxon>Betaproteobacteria</taxon>
        <taxon>Burkholderiales</taxon>
        <taxon>Oxalobacteraceae</taxon>
        <taxon>Telluria group</taxon>
        <taxon>Massilia</taxon>
    </lineage>
</organism>
<dbReference type="RefSeq" id="WP_071363085.1">
    <property type="nucleotide sequence ID" value="NZ_JRYB01000001.1"/>
</dbReference>
<sequence length="272" mass="30903">MVTATFRFYQELSDFLPRERRGRTFAADCARRSTTKHMIEALGVPHTEVEMVLVNGAESGFDRMLEDGDHVAVYSRFALLEVGPHGGVGPERLRERARERMRFVADAHLGGMARLLRMAGYDTLYDNHYHDDHVEDLADRDDRIVLTRDRELLKRRSIVHGCYIHALDPPQQLRELFGRLDLAGGARPFSLCLHCNLPLSAVDKASVLDRLPASVRALHDSFTTCDNCRRVYWKGSHYQRMAALLAAVGQRSEDPLDDFADVESPEESDFHP</sequence>
<dbReference type="Pfam" id="PF01927">
    <property type="entry name" value="Mut7-C"/>
    <property type="match status" value="1"/>
</dbReference>
<dbReference type="PANTHER" id="PTHR39081:SF1">
    <property type="entry name" value="MUT7-C RNASE DOMAIN-CONTAINING PROTEIN"/>
    <property type="match status" value="1"/>
</dbReference>
<evidence type="ECO:0000259" key="1">
    <source>
        <dbReference type="Pfam" id="PF01927"/>
    </source>
</evidence>
<feature type="domain" description="Mut7-C RNAse" evidence="1">
    <location>
        <begin position="101"/>
        <end position="244"/>
    </location>
</feature>
<comment type="caution">
    <text evidence="3">The sequence shown here is derived from an EMBL/GenBank/DDBJ whole genome shotgun (WGS) entry which is preliminary data.</text>
</comment>
<dbReference type="InterPro" id="IPR027798">
    <property type="entry name" value="Ub_Mut7C"/>
</dbReference>
<evidence type="ECO:0000259" key="2">
    <source>
        <dbReference type="Pfam" id="PF14451"/>
    </source>
</evidence>
<dbReference type="AlphaFoldDB" id="A0A1S2N832"/>
<evidence type="ECO:0000313" key="4">
    <source>
        <dbReference type="Proteomes" id="UP000180246"/>
    </source>
</evidence>
<name>A0A1S2N832_9BURK</name>
<evidence type="ECO:0000313" key="3">
    <source>
        <dbReference type="EMBL" id="OIJ41246.1"/>
    </source>
</evidence>
<feature type="domain" description="Ubiquitin Mut7-C" evidence="2">
    <location>
        <begin position="1"/>
        <end position="78"/>
    </location>
</feature>
<dbReference type="Proteomes" id="UP000180246">
    <property type="component" value="Unassembled WGS sequence"/>
</dbReference>
<dbReference type="Pfam" id="PF14451">
    <property type="entry name" value="Ub-Mut7C"/>
    <property type="match status" value="1"/>
</dbReference>
<gene>
    <name evidence="3" type="ORF">LO55_4411</name>
</gene>
<dbReference type="PANTHER" id="PTHR39081">
    <property type="entry name" value="MUT7-C DOMAIN-CONTAINING PROTEIN"/>
    <property type="match status" value="1"/>
</dbReference>
<proteinExistence type="predicted"/>